<gene>
    <name evidence="3" type="ORF">HPF_21465</name>
</gene>
<name>A0A4V1AC54_HYDPS</name>
<organism evidence="3 4">
    <name type="scientific">Hydrogenophaga pseudoflava</name>
    <name type="common">Pseudomonas carboxydoflava</name>
    <dbReference type="NCBI Taxonomy" id="47421"/>
    <lineage>
        <taxon>Bacteria</taxon>
        <taxon>Pseudomonadati</taxon>
        <taxon>Pseudomonadota</taxon>
        <taxon>Betaproteobacteria</taxon>
        <taxon>Burkholderiales</taxon>
        <taxon>Comamonadaceae</taxon>
        <taxon>Hydrogenophaga</taxon>
    </lineage>
</organism>
<feature type="compositionally biased region" description="Acidic residues" evidence="1">
    <location>
        <begin position="98"/>
        <end position="117"/>
    </location>
</feature>
<proteinExistence type="predicted"/>
<protein>
    <recommendedName>
        <fullName evidence="5">Lipocalin-like domain-containing protein</fullName>
    </recommendedName>
</protein>
<feature type="region of interest" description="Disordered" evidence="1">
    <location>
        <begin position="64"/>
        <end position="154"/>
    </location>
</feature>
<evidence type="ECO:0000256" key="1">
    <source>
        <dbReference type="SAM" id="MobiDB-lite"/>
    </source>
</evidence>
<evidence type="ECO:0008006" key="5">
    <source>
        <dbReference type="Google" id="ProtNLM"/>
    </source>
</evidence>
<feature type="signal peptide" evidence="2">
    <location>
        <begin position="1"/>
        <end position="27"/>
    </location>
</feature>
<evidence type="ECO:0000313" key="3">
    <source>
        <dbReference type="EMBL" id="QBM30273.1"/>
    </source>
</evidence>
<keyword evidence="4" id="KW-1185">Reference proteome</keyword>
<keyword evidence="2" id="KW-0732">Signal</keyword>
<feature type="chain" id="PRO_5020965079" description="Lipocalin-like domain-containing protein" evidence="2">
    <location>
        <begin position="28"/>
        <end position="166"/>
    </location>
</feature>
<reference evidence="3 4" key="1">
    <citation type="submission" date="2019-03" db="EMBL/GenBank/DDBJ databases">
        <authorList>
            <person name="Sebastian G."/>
            <person name="Baumann P."/>
            <person name="Ruckert C."/>
            <person name="Kalinowski J."/>
            <person name="Nebel B."/>
            <person name="Takors R."/>
            <person name="Blombach B."/>
        </authorList>
    </citation>
    <scope>NUCLEOTIDE SEQUENCE [LARGE SCALE GENOMIC DNA]</scope>
    <source>
        <strain evidence="3 4">DSM 1084</strain>
    </source>
</reference>
<dbReference type="RefSeq" id="WP_207959234.1">
    <property type="nucleotide sequence ID" value="NZ_CP037867.1"/>
</dbReference>
<dbReference type="AlphaFoldDB" id="A0A4V1AC54"/>
<evidence type="ECO:0000313" key="4">
    <source>
        <dbReference type="Proteomes" id="UP000293912"/>
    </source>
</evidence>
<evidence type="ECO:0000256" key="2">
    <source>
        <dbReference type="SAM" id="SignalP"/>
    </source>
</evidence>
<sequence precursor="true">MRRPAPSVLALALTSLALLGLTATARAQSPQAPRAASCPTATELRAQDLHGLWRLVLWPEGGSESAPASTGAMLFGPHPEYPGSVRGRLRRSGPGADLEAEVAGDVGDDGEFNLDESADGRAMDAVWNGQPSDCGRTIRGQRRPAEGRSDAGPALQFLLQRAPAGH</sequence>
<dbReference type="EMBL" id="CP037867">
    <property type="protein sequence ID" value="QBM30273.1"/>
    <property type="molecule type" value="Genomic_DNA"/>
</dbReference>
<dbReference type="KEGG" id="hpse:HPF_21465"/>
<accession>A0A4V1AC54</accession>
<dbReference type="Proteomes" id="UP000293912">
    <property type="component" value="Chromosome"/>
</dbReference>